<organism evidence="1 2">
    <name type="scientific">Stylosanthes scabra</name>
    <dbReference type="NCBI Taxonomy" id="79078"/>
    <lineage>
        <taxon>Eukaryota</taxon>
        <taxon>Viridiplantae</taxon>
        <taxon>Streptophyta</taxon>
        <taxon>Embryophyta</taxon>
        <taxon>Tracheophyta</taxon>
        <taxon>Spermatophyta</taxon>
        <taxon>Magnoliopsida</taxon>
        <taxon>eudicotyledons</taxon>
        <taxon>Gunneridae</taxon>
        <taxon>Pentapetalae</taxon>
        <taxon>rosids</taxon>
        <taxon>fabids</taxon>
        <taxon>Fabales</taxon>
        <taxon>Fabaceae</taxon>
        <taxon>Papilionoideae</taxon>
        <taxon>50 kb inversion clade</taxon>
        <taxon>dalbergioids sensu lato</taxon>
        <taxon>Dalbergieae</taxon>
        <taxon>Pterocarpus clade</taxon>
        <taxon>Stylosanthes</taxon>
    </lineage>
</organism>
<dbReference type="EMBL" id="JASCZI010272394">
    <property type="protein sequence ID" value="MED6222015.1"/>
    <property type="molecule type" value="Genomic_DNA"/>
</dbReference>
<proteinExistence type="predicted"/>
<evidence type="ECO:0000313" key="2">
    <source>
        <dbReference type="Proteomes" id="UP001341840"/>
    </source>
</evidence>
<reference evidence="1 2" key="1">
    <citation type="journal article" date="2023" name="Plants (Basel)">
        <title>Bridging the Gap: Combining Genomics and Transcriptomics Approaches to Understand Stylosanthes scabra, an Orphan Legume from the Brazilian Caatinga.</title>
        <authorList>
            <person name="Ferreira-Neto J.R.C."/>
            <person name="da Silva M.D."/>
            <person name="Binneck E."/>
            <person name="de Melo N.F."/>
            <person name="da Silva R.H."/>
            <person name="de Melo A.L.T.M."/>
            <person name="Pandolfi V."/>
            <person name="Bustamante F.O."/>
            <person name="Brasileiro-Vidal A.C."/>
            <person name="Benko-Iseppon A.M."/>
        </authorList>
    </citation>
    <scope>NUCLEOTIDE SEQUENCE [LARGE SCALE GENOMIC DNA]</scope>
    <source>
        <tissue evidence="1">Leaves</tissue>
    </source>
</reference>
<dbReference type="Proteomes" id="UP001341840">
    <property type="component" value="Unassembled WGS sequence"/>
</dbReference>
<name>A0ABU6ZJ94_9FABA</name>
<evidence type="ECO:0000313" key="1">
    <source>
        <dbReference type="EMBL" id="MED6222015.1"/>
    </source>
</evidence>
<gene>
    <name evidence="1" type="ORF">PIB30_060398</name>
</gene>
<keyword evidence="2" id="KW-1185">Reference proteome</keyword>
<protein>
    <submittedName>
        <fullName evidence="1">Uncharacterized protein</fullName>
    </submittedName>
</protein>
<accession>A0ABU6ZJ94</accession>
<comment type="caution">
    <text evidence="1">The sequence shown here is derived from an EMBL/GenBank/DDBJ whole genome shotgun (WGS) entry which is preliminary data.</text>
</comment>
<sequence>MGRAASMMEEGGVVMIVSSDNGHKGRRVLSFFGKSSVLLAATFPWDHDSEIATTVVPPRNQDTNNRAATNEPRLRDQWRDGDDYGGSNRLFQELLMGPTKNYLFEILSIEKDGYDFYYGGGKYWEVGEEQRGSDGSVILSIDCPSTWKKYSTTSGFFYGAATTARRKEVMTVLNTATQRSTTLEGKRHEMGSGC</sequence>